<gene>
    <name evidence="1" type="ORF">NUW54_g7808</name>
</gene>
<dbReference type="EMBL" id="JANSHE010002313">
    <property type="protein sequence ID" value="KAJ2992981.1"/>
    <property type="molecule type" value="Genomic_DNA"/>
</dbReference>
<dbReference type="Proteomes" id="UP001144978">
    <property type="component" value="Unassembled WGS sequence"/>
</dbReference>
<evidence type="ECO:0000313" key="1">
    <source>
        <dbReference type="EMBL" id="KAJ2992981.1"/>
    </source>
</evidence>
<proteinExistence type="predicted"/>
<sequence length="126" mass="13382">MSGTRLPSVRLPAIVAGQAVDEEGSDAVVVELPASNRFGIAWPAEPPPPMAAPAERPAAVSLSSSEGETDISEEEQSDRRMKPARMEESEESESDHYGPEDLQGAVHAPPLTARTFPASATDIQLF</sequence>
<keyword evidence="2" id="KW-1185">Reference proteome</keyword>
<reference evidence="1" key="1">
    <citation type="submission" date="2022-08" db="EMBL/GenBank/DDBJ databases">
        <title>Genome Sequence of Pycnoporus sanguineus.</title>
        <authorList>
            <person name="Buettner E."/>
        </authorList>
    </citation>
    <scope>NUCLEOTIDE SEQUENCE</scope>
    <source>
        <strain evidence="1">CG-C14</strain>
    </source>
</reference>
<protein>
    <submittedName>
        <fullName evidence="1">Uncharacterized protein</fullName>
    </submittedName>
</protein>
<evidence type="ECO:0000313" key="2">
    <source>
        <dbReference type="Proteomes" id="UP001144978"/>
    </source>
</evidence>
<name>A0ACC1PJD1_9APHY</name>
<organism evidence="1 2">
    <name type="scientific">Trametes sanguinea</name>
    <dbReference type="NCBI Taxonomy" id="158606"/>
    <lineage>
        <taxon>Eukaryota</taxon>
        <taxon>Fungi</taxon>
        <taxon>Dikarya</taxon>
        <taxon>Basidiomycota</taxon>
        <taxon>Agaricomycotina</taxon>
        <taxon>Agaricomycetes</taxon>
        <taxon>Polyporales</taxon>
        <taxon>Polyporaceae</taxon>
        <taxon>Trametes</taxon>
    </lineage>
</organism>
<accession>A0ACC1PJD1</accession>
<comment type="caution">
    <text evidence="1">The sequence shown here is derived from an EMBL/GenBank/DDBJ whole genome shotgun (WGS) entry which is preliminary data.</text>
</comment>